<name>A0ACC2M8F0_PERAE</name>
<evidence type="ECO:0000313" key="2">
    <source>
        <dbReference type="Proteomes" id="UP001234297"/>
    </source>
</evidence>
<accession>A0ACC2M8F0</accession>
<reference evidence="1 2" key="1">
    <citation type="journal article" date="2022" name="Hortic Res">
        <title>A haplotype resolved chromosomal level avocado genome allows analysis of novel avocado genes.</title>
        <authorList>
            <person name="Nath O."/>
            <person name="Fletcher S.J."/>
            <person name="Hayward A."/>
            <person name="Shaw L.M."/>
            <person name="Masouleh A.K."/>
            <person name="Furtado A."/>
            <person name="Henry R.J."/>
            <person name="Mitter N."/>
        </authorList>
    </citation>
    <scope>NUCLEOTIDE SEQUENCE [LARGE SCALE GENOMIC DNA]</scope>
    <source>
        <strain evidence="2">cv. Hass</strain>
    </source>
</reference>
<evidence type="ECO:0000313" key="1">
    <source>
        <dbReference type="EMBL" id="KAJ8641945.1"/>
    </source>
</evidence>
<dbReference type="EMBL" id="CM056813">
    <property type="protein sequence ID" value="KAJ8641945.1"/>
    <property type="molecule type" value="Genomic_DNA"/>
</dbReference>
<keyword evidence="2" id="KW-1185">Reference proteome</keyword>
<sequence>MGRGSDFLGFLSNQGRSASRGEPVHHPNPNPRGVWIGLVTVLPLLFLATASKLIGLLGAVDGIGNCPDPVNLAVRNVRKEKSRGGKEKVRDQWKLISVGA</sequence>
<dbReference type="Proteomes" id="UP001234297">
    <property type="component" value="Chromosome 5"/>
</dbReference>
<organism evidence="1 2">
    <name type="scientific">Persea americana</name>
    <name type="common">Avocado</name>
    <dbReference type="NCBI Taxonomy" id="3435"/>
    <lineage>
        <taxon>Eukaryota</taxon>
        <taxon>Viridiplantae</taxon>
        <taxon>Streptophyta</taxon>
        <taxon>Embryophyta</taxon>
        <taxon>Tracheophyta</taxon>
        <taxon>Spermatophyta</taxon>
        <taxon>Magnoliopsida</taxon>
        <taxon>Magnoliidae</taxon>
        <taxon>Laurales</taxon>
        <taxon>Lauraceae</taxon>
        <taxon>Persea</taxon>
    </lineage>
</organism>
<protein>
    <submittedName>
        <fullName evidence="1">Uncharacterized protein</fullName>
    </submittedName>
</protein>
<gene>
    <name evidence="1" type="ORF">MRB53_018639</name>
</gene>
<proteinExistence type="predicted"/>
<comment type="caution">
    <text evidence="1">The sequence shown here is derived from an EMBL/GenBank/DDBJ whole genome shotgun (WGS) entry which is preliminary data.</text>
</comment>